<dbReference type="CDD" id="cd01514">
    <property type="entry name" value="Elongation_Factor_C"/>
    <property type="match status" value="1"/>
</dbReference>
<evidence type="ECO:0000256" key="7">
    <source>
        <dbReference type="ARBA" id="ARBA00022917"/>
    </source>
</evidence>
<keyword evidence="7" id="KW-0648">Protein biosynthesis</keyword>
<dbReference type="Proteomes" id="UP000266622">
    <property type="component" value="Unassembled WGS sequence"/>
</dbReference>
<dbReference type="InterPro" id="IPR004543">
    <property type="entry name" value="Transl_elong_EFG/EF2_arc"/>
</dbReference>
<dbReference type="InterPro" id="IPR005517">
    <property type="entry name" value="Transl_elong_EFG/EF2_IV"/>
</dbReference>
<dbReference type="FunFam" id="3.30.70.240:FF:000001">
    <property type="entry name" value="Elongation factor G"/>
    <property type="match status" value="1"/>
</dbReference>
<keyword evidence="6 11" id="KW-0251">Elongation factor</keyword>
<dbReference type="InterPro" id="IPR005225">
    <property type="entry name" value="Small_GTP-bd"/>
</dbReference>
<dbReference type="GO" id="GO:1990904">
    <property type="term" value="C:ribonucleoprotein complex"/>
    <property type="evidence" value="ECO:0007669"/>
    <property type="project" value="TreeGrafter"/>
</dbReference>
<dbReference type="Pfam" id="PF03144">
    <property type="entry name" value="GTP_EFTU_D2"/>
    <property type="match status" value="1"/>
</dbReference>
<sequence>MTTKLTQKVLELMRKPEQIRNIGIIAHIHHGKTTLTDNLLAGAGMLAEELAGEAMFTWWHETEREREMTVYGAAVSMVHEYEGKEYLINLIDTPGHIEFSGQVTRACRAIDGAIVVVDFVDGVMPQTESVLRTALKEYVRPILFINKTDRAITELKLSPDKIIERISKIVIEANKLIEKYSPQEYKDKWKVSVQDGTVAFGSAKYHWALSYPYMQKNKVSFKDIIEIYNQAGDDKELLKKLVREKAPVERVVLDMVVKHLPSPVEAQKYRIKRIWKGDIDSPVGRAMVNLDPNGPLIINVTNVIIDKVSKQELATGRIFSGTLRKGDEVYLASQNRKIKLQQIAMWKGIQRIPVDEITAGNIVAIIGVRGLYAGETVIGNVENPESIEPFEEIKHWLEPVVTKSFEPKNPNDLSKLIDTLRLLEREDPTIKVEINQETGEILVSGLGDLHLQIIEYRVKNDFGVDVVTGKPIVVYRESVSKASQTYEGKSPNKHNKIYIMVEPLPYEVYEKIKEYIREGKLPEGRIRKEDTWKVLAEIGLDKEEARRTLMIHRGNLFIDMTRGIVHLPEVIEYIIEAFKQVMDNGPLAWEPCVMLKVKLIDAVLHEDAIHRGPAQIIPAAKDAIKMAILENPALYEPVQLIRVDLTPENVGDVVSLISSRRGQIISMDMGEERAVIKAKVPVASLFGFTDELRSLTSGKGVWYLEDQLFERLPKELETEVVNEIRKRKGIPEGVH</sequence>
<evidence type="ECO:0000256" key="3">
    <source>
        <dbReference type="ARBA" id="ARBA00017891"/>
    </source>
</evidence>
<dbReference type="PANTHER" id="PTHR42908">
    <property type="entry name" value="TRANSLATION ELONGATION FACTOR-RELATED"/>
    <property type="match status" value="1"/>
</dbReference>
<accession>A0A397WME5</accession>
<reference evidence="11 12" key="1">
    <citation type="journal article" date="2018" name="Syst. Appl. Microbiol.">
        <title>A new symbiotic nanoarchaeote (Candidatus Nanoclepta minutus) and its host (Zestosphaera tikiterensis gen. nov., sp. nov.) from a New Zealand hot spring.</title>
        <authorList>
            <person name="St John E."/>
            <person name="Liu Y."/>
            <person name="Podar M."/>
            <person name="Stott M.B."/>
            <person name="Meneghin J."/>
            <person name="Chen Z."/>
            <person name="Lagutin K."/>
            <person name="Mitchell K."/>
            <person name="Reysenbach A.L."/>
        </authorList>
    </citation>
    <scope>NUCLEOTIDE SEQUENCE [LARGE SCALE GENOMIC DNA]</scope>
    <source>
        <strain evidence="11">NZ3</strain>
    </source>
</reference>
<dbReference type="SUPFAM" id="SSF52540">
    <property type="entry name" value="P-loop containing nucleoside triphosphate hydrolases"/>
    <property type="match status" value="1"/>
</dbReference>
<dbReference type="InterPro" id="IPR004161">
    <property type="entry name" value="EFTu-like_2"/>
</dbReference>
<gene>
    <name evidence="11" type="ORF">BXU00_03295</name>
</gene>
<organism evidence="11 12">
    <name type="scientific">Candidatus Nanoclepta minutus</name>
    <dbReference type="NCBI Taxonomy" id="1940235"/>
    <lineage>
        <taxon>Archaea</taxon>
        <taxon>Nanobdellota</taxon>
        <taxon>Candidatus Nanoclepta</taxon>
    </lineage>
</organism>
<dbReference type="InterPro" id="IPR000640">
    <property type="entry name" value="EFG_V-like"/>
</dbReference>
<dbReference type="Pfam" id="PF00009">
    <property type="entry name" value="GTP_EFTU"/>
    <property type="match status" value="1"/>
</dbReference>
<dbReference type="InterPro" id="IPR009000">
    <property type="entry name" value="Transl_B-barrel_sf"/>
</dbReference>
<evidence type="ECO:0000256" key="4">
    <source>
        <dbReference type="ARBA" id="ARBA00022490"/>
    </source>
</evidence>
<dbReference type="GO" id="GO:0003924">
    <property type="term" value="F:GTPase activity"/>
    <property type="evidence" value="ECO:0007669"/>
    <property type="project" value="InterPro"/>
</dbReference>
<dbReference type="SUPFAM" id="SSF54211">
    <property type="entry name" value="Ribosomal protein S5 domain 2-like"/>
    <property type="match status" value="1"/>
</dbReference>
<dbReference type="InterPro" id="IPR041095">
    <property type="entry name" value="EFG_II"/>
</dbReference>
<dbReference type="InterPro" id="IPR014721">
    <property type="entry name" value="Ribsml_uS5_D2-typ_fold_subgr"/>
</dbReference>
<evidence type="ECO:0000259" key="10">
    <source>
        <dbReference type="PROSITE" id="PS51722"/>
    </source>
</evidence>
<dbReference type="SUPFAM" id="SSF50447">
    <property type="entry name" value="Translation proteins"/>
    <property type="match status" value="1"/>
</dbReference>
<dbReference type="AlphaFoldDB" id="A0A397WME5"/>
<dbReference type="FunFam" id="3.30.70.870:FF:000002">
    <property type="entry name" value="Translation elongation factor 2"/>
    <property type="match status" value="1"/>
</dbReference>
<dbReference type="CDD" id="cd01681">
    <property type="entry name" value="aeEF2_snRNP_like_IV"/>
    <property type="match status" value="1"/>
</dbReference>
<dbReference type="Gene3D" id="3.30.70.240">
    <property type="match status" value="1"/>
</dbReference>
<evidence type="ECO:0000256" key="5">
    <source>
        <dbReference type="ARBA" id="ARBA00022741"/>
    </source>
</evidence>
<dbReference type="GO" id="GO:0005525">
    <property type="term" value="F:GTP binding"/>
    <property type="evidence" value="ECO:0007669"/>
    <property type="project" value="UniProtKB-KW"/>
</dbReference>
<dbReference type="InterPro" id="IPR020568">
    <property type="entry name" value="Ribosomal_Su5_D2-typ_SF"/>
</dbReference>
<dbReference type="Gene3D" id="3.30.230.10">
    <property type="match status" value="1"/>
</dbReference>
<comment type="subcellular location">
    <subcellularLocation>
        <location evidence="1">Cytoplasm</location>
    </subcellularLocation>
</comment>
<dbReference type="GO" id="GO:0005829">
    <property type="term" value="C:cytosol"/>
    <property type="evidence" value="ECO:0007669"/>
    <property type="project" value="TreeGrafter"/>
</dbReference>
<dbReference type="PRINTS" id="PR00315">
    <property type="entry name" value="ELONGATNFCT"/>
</dbReference>
<evidence type="ECO:0000256" key="2">
    <source>
        <dbReference type="ARBA" id="ARBA00005870"/>
    </source>
</evidence>
<comment type="similarity">
    <text evidence="2">Belongs to the TRAFAC class translation factor GTPase superfamily. Classic translation factor GTPase family. EF-G/EF-2 subfamily.</text>
</comment>
<feature type="domain" description="Tr-type G" evidence="10">
    <location>
        <begin position="17"/>
        <end position="264"/>
    </location>
</feature>
<keyword evidence="8" id="KW-0342">GTP-binding</keyword>
<evidence type="ECO:0000313" key="11">
    <source>
        <dbReference type="EMBL" id="RIB35082.1"/>
    </source>
</evidence>
<dbReference type="EMBL" id="MWMI01000007">
    <property type="protein sequence ID" value="RIB35082.1"/>
    <property type="molecule type" value="Genomic_DNA"/>
</dbReference>
<dbReference type="Pfam" id="PF14492">
    <property type="entry name" value="EFG_III"/>
    <property type="match status" value="1"/>
</dbReference>
<dbReference type="Gene3D" id="3.30.70.870">
    <property type="entry name" value="Elongation Factor G (Translational Gtpase), domain 3"/>
    <property type="match status" value="1"/>
</dbReference>
<dbReference type="SMART" id="SM00838">
    <property type="entry name" value="EFG_C"/>
    <property type="match status" value="1"/>
</dbReference>
<dbReference type="GO" id="GO:0003746">
    <property type="term" value="F:translation elongation factor activity"/>
    <property type="evidence" value="ECO:0007669"/>
    <property type="project" value="UniProtKB-KW"/>
</dbReference>
<dbReference type="SUPFAM" id="SSF54980">
    <property type="entry name" value="EF-G C-terminal domain-like"/>
    <property type="match status" value="2"/>
</dbReference>
<proteinExistence type="inferred from homology"/>
<dbReference type="InterPro" id="IPR009022">
    <property type="entry name" value="EFG_III"/>
</dbReference>
<evidence type="ECO:0000313" key="12">
    <source>
        <dbReference type="Proteomes" id="UP000266622"/>
    </source>
</evidence>
<dbReference type="CDD" id="cd16262">
    <property type="entry name" value="EFG_III"/>
    <property type="match status" value="1"/>
</dbReference>
<comment type="caution">
    <text evidence="11">The sequence shown here is derived from an EMBL/GenBank/DDBJ whole genome shotgun (WGS) entry which is preliminary data.</text>
</comment>
<keyword evidence="4" id="KW-0963">Cytoplasm</keyword>
<evidence type="ECO:0000256" key="8">
    <source>
        <dbReference type="ARBA" id="ARBA00023134"/>
    </source>
</evidence>
<dbReference type="SMART" id="SM00889">
    <property type="entry name" value="EFG_IV"/>
    <property type="match status" value="1"/>
</dbReference>
<dbReference type="InterPro" id="IPR035647">
    <property type="entry name" value="EFG_III/V"/>
</dbReference>
<dbReference type="InterPro" id="IPR000795">
    <property type="entry name" value="T_Tr_GTP-bd_dom"/>
</dbReference>
<dbReference type="InterPro" id="IPR027417">
    <property type="entry name" value="P-loop_NTPase"/>
</dbReference>
<evidence type="ECO:0000256" key="6">
    <source>
        <dbReference type="ARBA" id="ARBA00022768"/>
    </source>
</evidence>
<dbReference type="NCBIfam" id="TIGR00490">
    <property type="entry name" value="aEF-2"/>
    <property type="match status" value="1"/>
</dbReference>
<keyword evidence="5" id="KW-0547">Nucleotide-binding</keyword>
<protein>
    <recommendedName>
        <fullName evidence="3">Elongation factor 2</fullName>
    </recommendedName>
</protein>
<dbReference type="PROSITE" id="PS51722">
    <property type="entry name" value="G_TR_2"/>
    <property type="match status" value="1"/>
</dbReference>
<dbReference type="NCBIfam" id="TIGR00231">
    <property type="entry name" value="small_GTP"/>
    <property type="match status" value="1"/>
</dbReference>
<dbReference type="Pfam" id="PF00679">
    <property type="entry name" value="EFG_C"/>
    <property type="match status" value="1"/>
</dbReference>
<dbReference type="PANTHER" id="PTHR42908:SF3">
    <property type="entry name" value="ELONGATION FACTOR-LIKE GTPASE 1"/>
    <property type="match status" value="1"/>
</dbReference>
<comment type="function">
    <text evidence="9">Catalyzes the GTP-dependent ribosomal translocation step during translation elongation. During this step, the ribosome changes from the pre-translocational (PRE) to the post-translocational (POST) state as the newly formed A-site-bound peptidyl-tRNA and P-site-bound deacylated tRNA move to the P and E sites, respectively. Catalyzes the coordinated movement of the two tRNA molecules, the mRNA and conformational changes in the ribosome.</text>
</comment>
<dbReference type="Gene3D" id="2.40.30.10">
    <property type="entry name" value="Translation factors"/>
    <property type="match status" value="1"/>
</dbReference>
<name>A0A397WME5_9ARCH</name>
<evidence type="ECO:0000256" key="1">
    <source>
        <dbReference type="ARBA" id="ARBA00004496"/>
    </source>
</evidence>
<dbReference type="Gene3D" id="3.40.50.300">
    <property type="entry name" value="P-loop containing nucleotide triphosphate hydrolases"/>
    <property type="match status" value="1"/>
</dbReference>
<dbReference type="Pfam" id="PF03764">
    <property type="entry name" value="EFG_IV"/>
    <property type="match status" value="1"/>
</dbReference>
<dbReference type="CDD" id="cd16268">
    <property type="entry name" value="EF2_II"/>
    <property type="match status" value="1"/>
</dbReference>
<evidence type="ECO:0000256" key="9">
    <source>
        <dbReference type="ARBA" id="ARBA00024731"/>
    </source>
</evidence>